<dbReference type="EMBL" id="JAMQOL010000001">
    <property type="protein sequence ID" value="MCM4075977.1"/>
    <property type="molecule type" value="Genomic_DNA"/>
</dbReference>
<feature type="transmembrane region" description="Helical" evidence="1">
    <location>
        <begin position="15"/>
        <end position="33"/>
    </location>
</feature>
<proteinExistence type="predicted"/>
<comment type="caution">
    <text evidence="2">The sequence shown here is derived from an EMBL/GenBank/DDBJ whole genome shotgun (WGS) entry which is preliminary data.</text>
</comment>
<keyword evidence="1" id="KW-1133">Transmembrane helix</keyword>
<name>A0ABT0XS23_9ACTN</name>
<gene>
    <name evidence="2" type="ORF">LXN57_00180</name>
</gene>
<organism evidence="2 3">
    <name type="scientific">Paractinoplanes hotanensis</name>
    <dbReference type="NCBI Taxonomy" id="2906497"/>
    <lineage>
        <taxon>Bacteria</taxon>
        <taxon>Bacillati</taxon>
        <taxon>Actinomycetota</taxon>
        <taxon>Actinomycetes</taxon>
        <taxon>Micromonosporales</taxon>
        <taxon>Micromonosporaceae</taxon>
        <taxon>Paractinoplanes</taxon>
    </lineage>
</organism>
<dbReference type="RefSeq" id="WP_251796004.1">
    <property type="nucleotide sequence ID" value="NZ_JAMQOL010000001.1"/>
</dbReference>
<protein>
    <submittedName>
        <fullName evidence="2">Uncharacterized protein</fullName>
    </submittedName>
</protein>
<geneLocation type="plasmid" evidence="2">
    <name>p1</name>
</geneLocation>
<keyword evidence="1" id="KW-0812">Transmembrane</keyword>
<feature type="transmembrane region" description="Helical" evidence="1">
    <location>
        <begin position="69"/>
        <end position="102"/>
    </location>
</feature>
<keyword evidence="2" id="KW-0614">Plasmid</keyword>
<evidence type="ECO:0000256" key="1">
    <source>
        <dbReference type="SAM" id="Phobius"/>
    </source>
</evidence>
<feature type="transmembrane region" description="Helical" evidence="1">
    <location>
        <begin position="45"/>
        <end position="63"/>
    </location>
</feature>
<evidence type="ECO:0000313" key="2">
    <source>
        <dbReference type="EMBL" id="MCM4075977.1"/>
    </source>
</evidence>
<dbReference type="Proteomes" id="UP001523216">
    <property type="component" value="Unassembled WGS sequence"/>
</dbReference>
<keyword evidence="1" id="KW-0472">Membrane</keyword>
<evidence type="ECO:0000313" key="3">
    <source>
        <dbReference type="Proteomes" id="UP001523216"/>
    </source>
</evidence>
<keyword evidence="3" id="KW-1185">Reference proteome</keyword>
<reference evidence="2 3" key="1">
    <citation type="submission" date="2022-06" db="EMBL/GenBank/DDBJ databases">
        <title>Actinoplanes abujensis sp. nov., isolated from Nigerian arid soil.</title>
        <authorList>
            <person name="Ding P."/>
        </authorList>
    </citation>
    <scope>NUCLEOTIDE SEQUENCE [LARGE SCALE GENOMIC DNA]</scope>
    <source>
        <strain evidence="3">TRM88002</strain>
        <plasmid evidence="2">p1</plasmid>
    </source>
</reference>
<sequence>MDVESRRPTRASAGFWFFSAALYSVAVSIALLVPPAGLLRQEGAWVVGLLAVPVLLSVLPVAARAQRVLVWGSIALLAGFVLFSIASVGLVYLPALVMLVVAAVRQGR</sequence>
<accession>A0ABT0XS23</accession>